<dbReference type="Proteomes" id="UP000320106">
    <property type="component" value="Unassembled WGS sequence"/>
</dbReference>
<dbReference type="AlphaFoldDB" id="A0A505CCR9"/>
<comment type="caution">
    <text evidence="2">The sequence shown here is derived from an EMBL/GenBank/DDBJ whole genome shotgun (WGS) entry which is preliminary data.</text>
</comment>
<evidence type="ECO:0000313" key="2">
    <source>
        <dbReference type="EMBL" id="TPQ06188.1"/>
    </source>
</evidence>
<proteinExistence type="predicted"/>
<gene>
    <name evidence="2" type="ORF">FJR63_22025</name>
</gene>
<name>A0A505CCR9_SALER</name>
<keyword evidence="1" id="KW-0472">Membrane</keyword>
<keyword evidence="1" id="KW-1133">Transmembrane helix</keyword>
<organism evidence="2 3">
    <name type="scientific">Salmonella enterica</name>
    <name type="common">Salmonella choleraesuis</name>
    <dbReference type="NCBI Taxonomy" id="28901"/>
    <lineage>
        <taxon>Bacteria</taxon>
        <taxon>Pseudomonadati</taxon>
        <taxon>Pseudomonadota</taxon>
        <taxon>Gammaproteobacteria</taxon>
        <taxon>Enterobacterales</taxon>
        <taxon>Enterobacteriaceae</taxon>
        <taxon>Salmonella</taxon>
    </lineage>
</organism>
<reference evidence="2 3" key="1">
    <citation type="submission" date="2019-06" db="EMBL/GenBank/DDBJ databases">
        <title>Comparative genome anaysis of Salmonella and Staphylococcus aureus isolated from China.</title>
        <authorList>
            <person name="Li L."/>
        </authorList>
    </citation>
    <scope>NUCLEOTIDE SEQUENCE [LARGE SCALE GENOMIC DNA]</scope>
    <source>
        <strain evidence="2 3">GSJ/2016-Sal.-012</strain>
    </source>
</reference>
<evidence type="ECO:0000313" key="3">
    <source>
        <dbReference type="Proteomes" id="UP000320106"/>
    </source>
</evidence>
<sequence length="136" mass="15707">MSELADVTPHYEPPGPTYADKRRVENKIVYFTIASLVYGCFICIAAPNKSYRRRSQQRTNPLIRGFDQLEKILYYGRRLHTSAKRAARQITIFPLQHTLPGKKMSRICFSSNDIKVYGQSVIARKTPTVPTHYSWL</sequence>
<protein>
    <submittedName>
        <fullName evidence="2">Uncharacterized protein</fullName>
    </submittedName>
</protein>
<evidence type="ECO:0000256" key="1">
    <source>
        <dbReference type="SAM" id="Phobius"/>
    </source>
</evidence>
<dbReference type="EMBL" id="VFRH01000027">
    <property type="protein sequence ID" value="TPQ06188.1"/>
    <property type="molecule type" value="Genomic_DNA"/>
</dbReference>
<feature type="transmembrane region" description="Helical" evidence="1">
    <location>
        <begin position="28"/>
        <end position="48"/>
    </location>
</feature>
<keyword evidence="1" id="KW-0812">Transmembrane</keyword>
<accession>A0A505CCR9</accession>
<dbReference type="RefSeq" id="WP_140711285.1">
    <property type="nucleotide sequence ID" value="NZ_CP030180.1"/>
</dbReference>